<dbReference type="PATRIC" id="fig|216946.3.peg.758"/>
<feature type="transmembrane region" description="Helical" evidence="1">
    <location>
        <begin position="20"/>
        <end position="39"/>
    </location>
</feature>
<feature type="transmembrane region" description="Helical" evidence="1">
    <location>
        <begin position="181"/>
        <end position="203"/>
    </location>
</feature>
<feature type="transmembrane region" description="Helical" evidence="1">
    <location>
        <begin position="101"/>
        <end position="122"/>
    </location>
</feature>
<keyword evidence="1" id="KW-0472">Membrane</keyword>
<sequence length="210" mass="23919">MSINTKIQSLIVDLITGPGGLVYMLLLIFTIVVGILLVCNEVEKGNLVNILITNQFRKIVIFTKMFDFISSITFSNILIYFLTILLFLISKQSQGVDFVLITIHFIGFYLALLATSSIIFLFSCLFNKIIYTFLVNGGICIFFWITNILSQAIQSLSWLKYFSLNSLYNTNISALSDVKSFISGLFILLIIFVLLYVSSYYIFKRKDLLL</sequence>
<evidence type="ECO:0000256" key="1">
    <source>
        <dbReference type="SAM" id="Phobius"/>
    </source>
</evidence>
<proteinExistence type="predicted"/>
<reference evidence="2 3" key="1">
    <citation type="journal article" date="2015" name="Genome Announc.">
        <title>Complete Genome Sequence of Spiroplasma turonicum Strain Tab4cT, a Parasite of a Horse Fly, Haematopota sp. (Diptera: Tabanidae).</title>
        <authorList>
            <person name="Davis R.E."/>
            <person name="Shao J."/>
            <person name="Zhao Y."/>
            <person name="Gasparich G.E."/>
            <person name="Gaynor B.J."/>
            <person name="Donofrio N."/>
        </authorList>
    </citation>
    <scope>NUCLEOTIDE SEQUENCE [LARGE SCALE GENOMIC DNA]</scope>
    <source>
        <strain evidence="2 3">Tab4c</strain>
    </source>
</reference>
<evidence type="ECO:0000313" key="2">
    <source>
        <dbReference type="EMBL" id="AKU79975.1"/>
    </source>
</evidence>
<evidence type="ECO:0000313" key="3">
    <source>
        <dbReference type="Proteomes" id="UP000067243"/>
    </source>
</evidence>
<gene>
    <name evidence="2" type="ORF">STURON_00729</name>
</gene>
<dbReference type="RefSeq" id="WP_144416195.1">
    <property type="nucleotide sequence ID" value="NZ_CP012328.1"/>
</dbReference>
<protein>
    <recommendedName>
        <fullName evidence="4">ABC transporter permease</fullName>
    </recommendedName>
</protein>
<dbReference type="Proteomes" id="UP000067243">
    <property type="component" value="Chromosome"/>
</dbReference>
<keyword evidence="3" id="KW-1185">Reference proteome</keyword>
<dbReference type="EMBL" id="CP012328">
    <property type="protein sequence ID" value="AKU79975.1"/>
    <property type="molecule type" value="Genomic_DNA"/>
</dbReference>
<name>A0A0K1P6Q8_9MOLU</name>
<feature type="transmembrane region" description="Helical" evidence="1">
    <location>
        <begin position="65"/>
        <end position="89"/>
    </location>
</feature>
<dbReference type="KEGG" id="stur:STURON_00729"/>
<evidence type="ECO:0008006" key="4">
    <source>
        <dbReference type="Google" id="ProtNLM"/>
    </source>
</evidence>
<organism evidence="2 3">
    <name type="scientific">Spiroplasma turonicum</name>
    <dbReference type="NCBI Taxonomy" id="216946"/>
    <lineage>
        <taxon>Bacteria</taxon>
        <taxon>Bacillati</taxon>
        <taxon>Mycoplasmatota</taxon>
        <taxon>Mollicutes</taxon>
        <taxon>Entomoplasmatales</taxon>
        <taxon>Spiroplasmataceae</taxon>
        <taxon>Spiroplasma</taxon>
    </lineage>
</organism>
<dbReference type="AlphaFoldDB" id="A0A0K1P6Q8"/>
<keyword evidence="1" id="KW-1133">Transmembrane helix</keyword>
<feature type="transmembrane region" description="Helical" evidence="1">
    <location>
        <begin position="129"/>
        <end position="153"/>
    </location>
</feature>
<keyword evidence="1" id="KW-0812">Transmembrane</keyword>
<accession>A0A0K1P6Q8</accession>